<evidence type="ECO:0000256" key="11">
    <source>
        <dbReference type="ARBA" id="ARBA00026107"/>
    </source>
</evidence>
<dbReference type="Pfam" id="PF01915">
    <property type="entry name" value="Glyco_hydro_3_C"/>
    <property type="match status" value="1"/>
</dbReference>
<dbReference type="InterPro" id="IPR013783">
    <property type="entry name" value="Ig-like_fold"/>
</dbReference>
<dbReference type="Gene3D" id="3.40.50.1700">
    <property type="entry name" value="Glycoside hydrolase family 3 C-terminal domain"/>
    <property type="match status" value="1"/>
</dbReference>
<keyword evidence="3" id="KW-0858">Xylan degradation</keyword>
<dbReference type="SUPFAM" id="SSF52279">
    <property type="entry name" value="Beta-D-glucan exohydrolase, C-terminal domain"/>
    <property type="match status" value="1"/>
</dbReference>
<sequence length="771" mass="82786">MKTCSSTPRLLASAVFLAASVNGFQFPDCVHGPLANTTVCDIKASPPDRAAALVKLMNTTEKLANLVNTSPGAPRIGLPAYEWWSEALHGVASSPGVSFSSSGSPFAYATSFANVLTMSAAFDDDLIHKVATVVSTEARAFANAGKAGLDFWTPNINPYKDPRWGRGSETPGEDPVRIKGYLKALLSGLEGGNSPDSRKVIATCKHFAAYDMERWEGFRRESFNAVVTSQDLSEYYLPPFQQCARDSKVGSIMCSYNALNGTPACANTYLMTDILRNHWNWTGDNNYITSDCNAIQDFLPQYHNFSQTAAQAAAAAYSAGTDTVCEVGGYPPYTDVVGAYNQSLLSIDTVDRALKRLYEGLVRVGYFDQASSPYRTLAWSDVNTPEAQALALQSAADGIVLLKNDGLLPLADYKTKKAALVGFWANGTTSMQGGYSGVPPYYHNPVYAAQQLDLSYTTATGPLAENNTAADTWTANALAAASSADVILYFGGTDQIIAEEAKDRYSIAWPEAQLTLLNKLAALGKPLVVVQAGDQVDDAPLLSNKNVSAIMWAGYPGQSGGTAVLDMITGKRAPAGRLPVTQYPTEYTSQVSLVDMTLRPKAGTNPGRTYRWYNNSVLPFGHGLHYTEFNKAAIGLTHSNYSISELVAGCKETHKDLCPFGPVSVQITNSRNGTASDYVALVFVAGEYGPAPYPIKTLAAYSRLRDIRPGSTARAELPLTLGNLARVDEAGNTALYPGTYKLMLDTTGVSEVSFGITGEPVVLDYFPQPKK</sequence>
<name>A0AAN6MZ24_9PEZI</name>
<reference evidence="15" key="1">
    <citation type="journal article" date="2023" name="Mol. Phylogenet. Evol.">
        <title>Genome-scale phylogeny and comparative genomics of the fungal order Sordariales.</title>
        <authorList>
            <person name="Hensen N."/>
            <person name="Bonometti L."/>
            <person name="Westerberg I."/>
            <person name="Brannstrom I.O."/>
            <person name="Guillou S."/>
            <person name="Cros-Aarteil S."/>
            <person name="Calhoun S."/>
            <person name="Haridas S."/>
            <person name="Kuo A."/>
            <person name="Mondo S."/>
            <person name="Pangilinan J."/>
            <person name="Riley R."/>
            <person name="LaButti K."/>
            <person name="Andreopoulos B."/>
            <person name="Lipzen A."/>
            <person name="Chen C."/>
            <person name="Yan M."/>
            <person name="Daum C."/>
            <person name="Ng V."/>
            <person name="Clum A."/>
            <person name="Steindorff A."/>
            <person name="Ohm R.A."/>
            <person name="Martin F."/>
            <person name="Silar P."/>
            <person name="Natvig D.O."/>
            <person name="Lalanne C."/>
            <person name="Gautier V."/>
            <person name="Ament-Velasquez S.L."/>
            <person name="Kruys A."/>
            <person name="Hutchinson M.I."/>
            <person name="Powell A.J."/>
            <person name="Barry K."/>
            <person name="Miller A.N."/>
            <person name="Grigoriev I.V."/>
            <person name="Debuchy R."/>
            <person name="Gladieux P."/>
            <person name="Hiltunen Thoren M."/>
            <person name="Johannesson H."/>
        </authorList>
    </citation>
    <scope>NUCLEOTIDE SEQUENCE [LARGE SCALE GENOMIC DNA]</scope>
    <source>
        <strain evidence="15">CBS 340.73</strain>
    </source>
</reference>
<dbReference type="EMBL" id="MU853892">
    <property type="protein sequence ID" value="KAK3936175.1"/>
    <property type="molecule type" value="Genomic_DNA"/>
</dbReference>
<feature type="signal peptide" evidence="12">
    <location>
        <begin position="1"/>
        <end position="23"/>
    </location>
</feature>
<dbReference type="InterPro" id="IPR017853">
    <property type="entry name" value="GH"/>
</dbReference>
<dbReference type="AlphaFoldDB" id="A0AAN6MZ24"/>
<evidence type="ECO:0000256" key="4">
    <source>
        <dbReference type="ARBA" id="ARBA00022729"/>
    </source>
</evidence>
<evidence type="ECO:0000256" key="1">
    <source>
        <dbReference type="ARBA" id="ARBA00004851"/>
    </source>
</evidence>
<keyword evidence="4 12" id="KW-0732">Signal</keyword>
<keyword evidence="15" id="KW-1185">Reference proteome</keyword>
<dbReference type="GO" id="GO:0046556">
    <property type="term" value="F:alpha-L-arabinofuranosidase activity"/>
    <property type="evidence" value="ECO:0007669"/>
    <property type="project" value="TreeGrafter"/>
</dbReference>
<evidence type="ECO:0000259" key="13">
    <source>
        <dbReference type="SMART" id="SM01217"/>
    </source>
</evidence>
<dbReference type="SUPFAM" id="SSF51445">
    <property type="entry name" value="(Trans)glycosidases"/>
    <property type="match status" value="1"/>
</dbReference>
<evidence type="ECO:0000256" key="7">
    <source>
        <dbReference type="ARBA" id="ARBA00023277"/>
    </source>
</evidence>
<dbReference type="EC" id="3.2.1.37" evidence="11"/>
<evidence type="ECO:0000256" key="9">
    <source>
        <dbReference type="ARBA" id="ARBA00023326"/>
    </source>
</evidence>
<dbReference type="InterPro" id="IPR002772">
    <property type="entry name" value="Glyco_hydro_3_C"/>
</dbReference>
<dbReference type="Pfam" id="PF00933">
    <property type="entry name" value="Glyco_hydro_3"/>
    <property type="match status" value="1"/>
</dbReference>
<keyword evidence="8" id="KW-0326">Glycosidase</keyword>
<dbReference type="InterPro" id="IPR036962">
    <property type="entry name" value="Glyco_hydro_3_N_sf"/>
</dbReference>
<dbReference type="InterPro" id="IPR001764">
    <property type="entry name" value="Glyco_hydro_3_N"/>
</dbReference>
<dbReference type="GO" id="GO:0045493">
    <property type="term" value="P:xylan catabolic process"/>
    <property type="evidence" value="ECO:0007669"/>
    <property type="project" value="UniProtKB-KW"/>
</dbReference>
<keyword evidence="9" id="KW-0624">Polysaccharide degradation</keyword>
<keyword evidence="7" id="KW-0119">Carbohydrate metabolism</keyword>
<evidence type="ECO:0000256" key="5">
    <source>
        <dbReference type="ARBA" id="ARBA00022801"/>
    </source>
</evidence>
<organism evidence="14 15">
    <name type="scientific">Diplogelasinospora grovesii</name>
    <dbReference type="NCBI Taxonomy" id="303347"/>
    <lineage>
        <taxon>Eukaryota</taxon>
        <taxon>Fungi</taxon>
        <taxon>Dikarya</taxon>
        <taxon>Ascomycota</taxon>
        <taxon>Pezizomycotina</taxon>
        <taxon>Sordariomycetes</taxon>
        <taxon>Sordariomycetidae</taxon>
        <taxon>Sordariales</taxon>
        <taxon>Diplogelasinosporaceae</taxon>
        <taxon>Diplogelasinospora</taxon>
    </lineage>
</organism>
<dbReference type="Proteomes" id="UP001303473">
    <property type="component" value="Unassembled WGS sequence"/>
</dbReference>
<dbReference type="Pfam" id="PF14310">
    <property type="entry name" value="Fn3-like"/>
    <property type="match status" value="1"/>
</dbReference>
<evidence type="ECO:0000256" key="2">
    <source>
        <dbReference type="ARBA" id="ARBA00005336"/>
    </source>
</evidence>
<proteinExistence type="inferred from homology"/>
<dbReference type="Gene3D" id="3.20.20.300">
    <property type="entry name" value="Glycoside hydrolase, family 3, N-terminal domain"/>
    <property type="match status" value="1"/>
</dbReference>
<dbReference type="Gene3D" id="2.60.40.10">
    <property type="entry name" value="Immunoglobulins"/>
    <property type="match status" value="1"/>
</dbReference>
<evidence type="ECO:0000313" key="15">
    <source>
        <dbReference type="Proteomes" id="UP001303473"/>
    </source>
</evidence>
<evidence type="ECO:0000256" key="12">
    <source>
        <dbReference type="SAM" id="SignalP"/>
    </source>
</evidence>
<keyword evidence="5 14" id="KW-0378">Hydrolase</keyword>
<dbReference type="PANTHER" id="PTHR42721:SF3">
    <property type="entry name" value="BETA-D-XYLOSIDASE 5-RELATED"/>
    <property type="match status" value="1"/>
</dbReference>
<comment type="similarity">
    <text evidence="2">Belongs to the glycosyl hydrolase 3 family.</text>
</comment>
<dbReference type="InterPro" id="IPR026891">
    <property type="entry name" value="Fn3-like"/>
</dbReference>
<dbReference type="GO" id="GO:0009044">
    <property type="term" value="F:xylan 1,4-beta-xylosidase activity"/>
    <property type="evidence" value="ECO:0007669"/>
    <property type="project" value="UniProtKB-EC"/>
</dbReference>
<comment type="caution">
    <text evidence="14">The sequence shown here is derived from an EMBL/GenBank/DDBJ whole genome shotgun (WGS) entry which is preliminary data.</text>
</comment>
<feature type="chain" id="PRO_5042829076" description="xylan 1,4-beta-xylosidase" evidence="12">
    <location>
        <begin position="24"/>
        <end position="771"/>
    </location>
</feature>
<comment type="catalytic activity">
    <reaction evidence="10">
        <text>Hydrolysis of (1-&gt;4)-beta-D-xylans, to remove successive D-xylose residues from the non-reducing termini.</text>
        <dbReference type="EC" id="3.2.1.37"/>
    </reaction>
</comment>
<evidence type="ECO:0000256" key="10">
    <source>
        <dbReference type="ARBA" id="ARBA00024574"/>
    </source>
</evidence>
<gene>
    <name evidence="14" type="ORF">QBC46DRAFT_420176</name>
</gene>
<dbReference type="SMART" id="SM01217">
    <property type="entry name" value="Fn3_like"/>
    <property type="match status" value="1"/>
</dbReference>
<accession>A0AAN6MZ24</accession>
<protein>
    <recommendedName>
        <fullName evidence="11">xylan 1,4-beta-xylosidase</fullName>
        <ecNumber evidence="11">3.2.1.37</ecNumber>
    </recommendedName>
</protein>
<evidence type="ECO:0000256" key="3">
    <source>
        <dbReference type="ARBA" id="ARBA00022651"/>
    </source>
</evidence>
<evidence type="ECO:0000256" key="6">
    <source>
        <dbReference type="ARBA" id="ARBA00023180"/>
    </source>
</evidence>
<evidence type="ECO:0000256" key="8">
    <source>
        <dbReference type="ARBA" id="ARBA00023295"/>
    </source>
</evidence>
<comment type="pathway">
    <text evidence="1">Glycan degradation; xylan degradation.</text>
</comment>
<dbReference type="InterPro" id="IPR036881">
    <property type="entry name" value="Glyco_hydro_3_C_sf"/>
</dbReference>
<dbReference type="GO" id="GO:0031222">
    <property type="term" value="P:arabinan catabolic process"/>
    <property type="evidence" value="ECO:0007669"/>
    <property type="project" value="TreeGrafter"/>
</dbReference>
<dbReference type="PANTHER" id="PTHR42721">
    <property type="entry name" value="SUGAR HYDROLASE-RELATED"/>
    <property type="match status" value="1"/>
</dbReference>
<keyword evidence="6" id="KW-0325">Glycoprotein</keyword>
<evidence type="ECO:0000313" key="14">
    <source>
        <dbReference type="EMBL" id="KAK3936175.1"/>
    </source>
</evidence>
<dbReference type="InterPro" id="IPR044993">
    <property type="entry name" value="BXL"/>
</dbReference>
<feature type="domain" description="Fibronectin type III-like" evidence="13">
    <location>
        <begin position="678"/>
        <end position="748"/>
    </location>
</feature>